<gene>
    <name evidence="2" type="ORF">KP79_PYT06844</name>
</gene>
<dbReference type="PANTHER" id="PTHR22901:SF0">
    <property type="entry name" value="SIALATE O-ACETYLESTERASE"/>
    <property type="match status" value="1"/>
</dbReference>
<name>A0A210QUT0_MIZYE</name>
<organism evidence="2 3">
    <name type="scientific">Mizuhopecten yessoensis</name>
    <name type="common">Japanese scallop</name>
    <name type="synonym">Patinopecten yessoensis</name>
    <dbReference type="NCBI Taxonomy" id="6573"/>
    <lineage>
        <taxon>Eukaryota</taxon>
        <taxon>Metazoa</taxon>
        <taxon>Spiralia</taxon>
        <taxon>Lophotrochozoa</taxon>
        <taxon>Mollusca</taxon>
        <taxon>Bivalvia</taxon>
        <taxon>Autobranchia</taxon>
        <taxon>Pteriomorphia</taxon>
        <taxon>Pectinida</taxon>
        <taxon>Pectinoidea</taxon>
        <taxon>Pectinidae</taxon>
        <taxon>Mizuhopecten</taxon>
    </lineage>
</organism>
<sequence>MAGSHLRIFQLICWLFYFVQCDSTAQRRFYAKETHRIAVNDDNTTPGQKRFAFAAYYGDHMVLQKSPQRAVIWGYNPYVYDRISVSVAKQTAQALVDTHGLWRVILDPVDEPGPYTITARGSAGEITLTDVLFGDVWICSGQSNMQFTMAQIFNSTKEIQEANNYPNIRVFAVNLLASAKPLNDLNAPNSIKEPWSVASNETIGGGAWQNTFSAVCWLYGKYLYQKLGYPVGLINDCYGGTPVEAWSSPDALAKCGMDTLDNRPVELDRSYLMGELVYDEFGNVRGPPTPSVLWNSMIHPLLNMTIYGAIWYQGENNAPKPNTYNCTFPSMISDWRAKFHSSHGQNDPTFPFGFEMLGAYQPSMTVQSGFPDLRWHQTADFGFVPNKKMENVFMSNAMDLPDFTSPYGPIHTQDKQDVAQRLVQGSLAVAYHHKDIVYQAPLPTGYKVDTETQTLELVYNNGSEALQLKNNVGFEVCCSYDGNSICSSHSWWLPASVVKVTRSSVLVTTAVCEPQDVVGIRYAWKVSPCTFKNCAIYSSLSFLPASPFQFTSGKFNKDGSYIIDRSKPHLIGY</sequence>
<dbReference type="InterPro" id="IPR039329">
    <property type="entry name" value="SIAE"/>
</dbReference>
<dbReference type="Gene3D" id="3.40.50.1110">
    <property type="entry name" value="SGNH hydrolase"/>
    <property type="match status" value="1"/>
</dbReference>
<dbReference type="EMBL" id="NEDP02001786">
    <property type="protein sequence ID" value="OWF52499.1"/>
    <property type="molecule type" value="Genomic_DNA"/>
</dbReference>
<comment type="caution">
    <text evidence="2">The sequence shown here is derived from an EMBL/GenBank/DDBJ whole genome shotgun (WGS) entry which is preliminary data.</text>
</comment>
<feature type="signal peptide" evidence="1">
    <location>
        <begin position="1"/>
        <end position="21"/>
    </location>
</feature>
<dbReference type="AlphaFoldDB" id="A0A210QUT0"/>
<feature type="chain" id="PRO_5012690745" evidence="1">
    <location>
        <begin position="22"/>
        <end position="573"/>
    </location>
</feature>
<evidence type="ECO:0000256" key="1">
    <source>
        <dbReference type="SAM" id="SignalP"/>
    </source>
</evidence>
<dbReference type="GO" id="GO:0005975">
    <property type="term" value="P:carbohydrate metabolic process"/>
    <property type="evidence" value="ECO:0007669"/>
    <property type="project" value="TreeGrafter"/>
</dbReference>
<proteinExistence type="predicted"/>
<dbReference type="OrthoDB" id="42638at2759"/>
<evidence type="ECO:0000313" key="3">
    <source>
        <dbReference type="Proteomes" id="UP000242188"/>
    </source>
</evidence>
<accession>A0A210QUT0</accession>
<reference evidence="2 3" key="1">
    <citation type="journal article" date="2017" name="Nat. Ecol. Evol.">
        <title>Scallop genome provides insights into evolution of bilaterian karyotype and development.</title>
        <authorList>
            <person name="Wang S."/>
            <person name="Zhang J."/>
            <person name="Jiao W."/>
            <person name="Li J."/>
            <person name="Xun X."/>
            <person name="Sun Y."/>
            <person name="Guo X."/>
            <person name="Huan P."/>
            <person name="Dong B."/>
            <person name="Zhang L."/>
            <person name="Hu X."/>
            <person name="Sun X."/>
            <person name="Wang J."/>
            <person name="Zhao C."/>
            <person name="Wang Y."/>
            <person name="Wang D."/>
            <person name="Huang X."/>
            <person name="Wang R."/>
            <person name="Lv J."/>
            <person name="Li Y."/>
            <person name="Zhang Z."/>
            <person name="Liu B."/>
            <person name="Lu W."/>
            <person name="Hui Y."/>
            <person name="Liang J."/>
            <person name="Zhou Z."/>
            <person name="Hou R."/>
            <person name="Li X."/>
            <person name="Liu Y."/>
            <person name="Li H."/>
            <person name="Ning X."/>
            <person name="Lin Y."/>
            <person name="Zhao L."/>
            <person name="Xing Q."/>
            <person name="Dou J."/>
            <person name="Li Y."/>
            <person name="Mao J."/>
            <person name="Guo H."/>
            <person name="Dou H."/>
            <person name="Li T."/>
            <person name="Mu C."/>
            <person name="Jiang W."/>
            <person name="Fu Q."/>
            <person name="Fu X."/>
            <person name="Miao Y."/>
            <person name="Liu J."/>
            <person name="Yu Q."/>
            <person name="Li R."/>
            <person name="Liao H."/>
            <person name="Li X."/>
            <person name="Kong Y."/>
            <person name="Jiang Z."/>
            <person name="Chourrout D."/>
            <person name="Li R."/>
            <person name="Bao Z."/>
        </authorList>
    </citation>
    <scope>NUCLEOTIDE SEQUENCE [LARGE SCALE GENOMIC DNA]</scope>
    <source>
        <strain evidence="2 3">PY_sf001</strain>
    </source>
</reference>
<dbReference type="SUPFAM" id="SSF52266">
    <property type="entry name" value="SGNH hydrolase"/>
    <property type="match status" value="1"/>
</dbReference>
<evidence type="ECO:0000313" key="2">
    <source>
        <dbReference type="EMBL" id="OWF52499.1"/>
    </source>
</evidence>
<keyword evidence="1" id="KW-0732">Signal</keyword>
<dbReference type="PANTHER" id="PTHR22901">
    <property type="entry name" value="SIALATE O-ACETYLESTERASE"/>
    <property type="match status" value="1"/>
</dbReference>
<protein>
    <submittedName>
        <fullName evidence="2">Sialate O-acetylesterase</fullName>
    </submittedName>
</protein>
<keyword evidence="3" id="KW-1185">Reference proteome</keyword>
<dbReference type="Proteomes" id="UP000242188">
    <property type="component" value="Unassembled WGS sequence"/>
</dbReference>
<dbReference type="GO" id="GO:0001681">
    <property type="term" value="F:sialate O-acetylesterase activity"/>
    <property type="evidence" value="ECO:0007669"/>
    <property type="project" value="InterPro"/>
</dbReference>
<dbReference type="InterPro" id="IPR036514">
    <property type="entry name" value="SGNH_hydro_sf"/>
</dbReference>